<proteinExistence type="predicted"/>
<accession>A0AAU0UPK6</accession>
<dbReference type="Gene3D" id="3.20.20.70">
    <property type="entry name" value="Aldolase class I"/>
    <property type="match status" value="1"/>
</dbReference>
<organism evidence="6 7">
    <name type="scientific">Metallumcola ferriviriculae</name>
    <dbReference type="NCBI Taxonomy" id="3039180"/>
    <lineage>
        <taxon>Bacteria</taxon>
        <taxon>Bacillati</taxon>
        <taxon>Bacillota</taxon>
        <taxon>Clostridia</taxon>
        <taxon>Neomoorellales</taxon>
        <taxon>Desulfitibacteraceae</taxon>
        <taxon>Metallumcola</taxon>
    </lineage>
</organism>
<dbReference type="AlphaFoldDB" id="A0AAU0UPK6"/>
<dbReference type="InterPro" id="IPR013785">
    <property type="entry name" value="Aldolase_TIM"/>
</dbReference>
<evidence type="ECO:0000256" key="3">
    <source>
        <dbReference type="ARBA" id="ARBA00022630"/>
    </source>
</evidence>
<dbReference type="InterPro" id="IPR004136">
    <property type="entry name" value="NMO"/>
</dbReference>
<dbReference type="KEGG" id="dbc:MFMK1_002135"/>
<evidence type="ECO:0000256" key="2">
    <source>
        <dbReference type="ARBA" id="ARBA00013457"/>
    </source>
</evidence>
<keyword evidence="7" id="KW-1185">Reference proteome</keyword>
<keyword evidence="3" id="KW-0285">Flavoprotein</keyword>
<dbReference type="Pfam" id="PF03060">
    <property type="entry name" value="NMO"/>
    <property type="match status" value="2"/>
</dbReference>
<reference evidence="6 7" key="1">
    <citation type="submission" date="2023-04" db="EMBL/GenBank/DDBJ databases">
        <authorList>
            <person name="Hsu D."/>
        </authorList>
    </citation>
    <scope>NUCLEOTIDE SEQUENCE [LARGE SCALE GENOMIC DNA]</scope>
    <source>
        <strain evidence="6 7">MK1</strain>
    </source>
</reference>
<evidence type="ECO:0000256" key="5">
    <source>
        <dbReference type="ARBA" id="ARBA00023002"/>
    </source>
</evidence>
<name>A0AAU0UPK6_9FIRM</name>
<dbReference type="CDD" id="cd04730">
    <property type="entry name" value="NPD_like"/>
    <property type="match status" value="1"/>
</dbReference>
<evidence type="ECO:0000313" key="6">
    <source>
        <dbReference type="EMBL" id="WRO22307.1"/>
    </source>
</evidence>
<dbReference type="SUPFAM" id="SSF51412">
    <property type="entry name" value="Inosine monophosphate dehydrogenase (IMPDH)"/>
    <property type="match status" value="1"/>
</dbReference>
<comment type="function">
    <text evidence="1">Nitronate monooxygenase that uses molecular oxygen to catalyze the oxidative denitrification of alkyl nitronates. Acts on propionate 3-nitronate (P3N), the presumed physiological substrate. Probably functions in the detoxification of P3N, a metabolic poison produced by plants and fungi as a defense mechanism.</text>
</comment>
<keyword evidence="5" id="KW-0560">Oxidoreductase</keyword>
<keyword evidence="4" id="KW-0288">FMN</keyword>
<gene>
    <name evidence="6" type="ORF">MFMK1_002135</name>
</gene>
<dbReference type="PANTHER" id="PTHR32332">
    <property type="entry name" value="2-NITROPROPANE DIOXYGENASE"/>
    <property type="match status" value="1"/>
</dbReference>
<evidence type="ECO:0000256" key="4">
    <source>
        <dbReference type="ARBA" id="ARBA00022643"/>
    </source>
</evidence>
<dbReference type="GO" id="GO:0018580">
    <property type="term" value="F:nitronate monooxygenase activity"/>
    <property type="evidence" value="ECO:0007669"/>
    <property type="project" value="InterPro"/>
</dbReference>
<sequence length="315" mass="33554">MMKTKLTELLAIKYPIIQGAMAWVSESVLTSAVSNAGGAGVIATGGREVSWVGEEIKKTKELTNRPFGVNMMLKDKHIDELIEVICEEKVAFVTMGAGNPIPYFDRLKSAGIKVIPVIPNVKLAKRVEENGADAIVIEGMEAGGHIGVLTTMALMTNIIPRVKIPVIAAGGISDGRGVAAALVMGAAGVQMGSRFLLTTECQAHQKMKDSIIKATDTDSEVTGFSRGHAVRGLRNKFTQEYLEQERSGAVQEILDKLATGTNRLGALVGDIENGSVQVGQSLNVLNEIKSVSEVVEELIEQTKTALNTASVLLVE</sequence>
<dbReference type="Proteomes" id="UP001329915">
    <property type="component" value="Chromosome"/>
</dbReference>
<dbReference type="PANTHER" id="PTHR32332:SF20">
    <property type="entry name" value="2-NITROPROPANE DIOXYGENASE-LIKE PROTEIN"/>
    <property type="match status" value="1"/>
</dbReference>
<evidence type="ECO:0000313" key="7">
    <source>
        <dbReference type="Proteomes" id="UP001329915"/>
    </source>
</evidence>
<dbReference type="EMBL" id="CP121694">
    <property type="protein sequence ID" value="WRO22307.1"/>
    <property type="molecule type" value="Genomic_DNA"/>
</dbReference>
<evidence type="ECO:0000256" key="1">
    <source>
        <dbReference type="ARBA" id="ARBA00003535"/>
    </source>
</evidence>
<protein>
    <recommendedName>
        <fullName evidence="2">Probable nitronate monooxygenase</fullName>
    </recommendedName>
</protein>